<keyword evidence="2" id="KW-1185">Reference proteome</keyword>
<organism evidence="1 2">
    <name type="scientific">Paspalum vaginatum</name>
    <name type="common">seashore paspalum</name>
    <dbReference type="NCBI Taxonomy" id="158149"/>
    <lineage>
        <taxon>Eukaryota</taxon>
        <taxon>Viridiplantae</taxon>
        <taxon>Streptophyta</taxon>
        <taxon>Embryophyta</taxon>
        <taxon>Tracheophyta</taxon>
        <taxon>Spermatophyta</taxon>
        <taxon>Magnoliopsida</taxon>
        <taxon>Liliopsida</taxon>
        <taxon>Poales</taxon>
        <taxon>Poaceae</taxon>
        <taxon>PACMAD clade</taxon>
        <taxon>Panicoideae</taxon>
        <taxon>Andropogonodae</taxon>
        <taxon>Paspaleae</taxon>
        <taxon>Paspalinae</taxon>
        <taxon>Paspalum</taxon>
    </lineage>
</organism>
<evidence type="ECO:0000313" key="1">
    <source>
        <dbReference type="EMBL" id="KAJ1254074.1"/>
    </source>
</evidence>
<dbReference type="AlphaFoldDB" id="A0A9W7X839"/>
<sequence>MSSSSEEEQSANELEAIAGALHLLRLIKKRKRARRRRGSVVGRQNTLRPIQEGAKHLETDFFQDSPIYGPHFFRRRFRMKKELLLRIEKALLQYKPEYFEQRRDCMWRNRRFNPG</sequence>
<gene>
    <name evidence="1" type="ORF">BS78_K124400</name>
</gene>
<protein>
    <submittedName>
        <fullName evidence="1">Uncharacterized protein</fullName>
    </submittedName>
</protein>
<dbReference type="PANTHER" id="PTHR47150:SF6">
    <property type="entry name" value="OS01G0872900 PROTEIN"/>
    <property type="match status" value="1"/>
</dbReference>
<reference evidence="1 2" key="1">
    <citation type="submission" date="2022-10" db="EMBL/GenBank/DDBJ databases">
        <title>WGS assembly of Paspalum vaginatum 540-79.</title>
        <authorList>
            <person name="Sun G."/>
            <person name="Wase N."/>
            <person name="Shu S."/>
            <person name="Jenkins J."/>
            <person name="Zhou B."/>
            <person name="Torres-Rodriguez J."/>
            <person name="Chen C."/>
            <person name="Sandor L."/>
            <person name="Plott C."/>
            <person name="Yoshinga Y."/>
            <person name="Daum C."/>
            <person name="Qi P."/>
            <person name="Barry K."/>
            <person name="Lipzen A."/>
            <person name="Berry L."/>
            <person name="Pedersen C."/>
            <person name="Gottilla T."/>
            <person name="Foltz A."/>
            <person name="Yu H."/>
            <person name="O'Malley R."/>
            <person name="Zhang C."/>
            <person name="Devos K."/>
            <person name="Sigmon B."/>
            <person name="Yu B."/>
            <person name="Obata T."/>
            <person name="Schmutz J."/>
            <person name="Schnable J."/>
        </authorList>
    </citation>
    <scope>NUCLEOTIDE SEQUENCE [LARGE SCALE GENOMIC DNA]</scope>
    <source>
        <strain evidence="2">cv. 540-79</strain>
    </source>
</reference>
<accession>A0A9W7X839</accession>
<dbReference type="PANTHER" id="PTHR47150">
    <property type="entry name" value="OS12G0169200 PROTEIN"/>
    <property type="match status" value="1"/>
</dbReference>
<name>A0A9W7X839_9POAL</name>
<proteinExistence type="predicted"/>
<dbReference type="Proteomes" id="UP001164776">
    <property type="component" value="Unassembled WGS sequence"/>
</dbReference>
<dbReference type="EMBL" id="MU630344">
    <property type="protein sequence ID" value="KAJ1254074.1"/>
    <property type="molecule type" value="Genomic_DNA"/>
</dbReference>
<comment type="caution">
    <text evidence="1">The sequence shown here is derived from an EMBL/GenBank/DDBJ whole genome shotgun (WGS) entry which is preliminary data.</text>
</comment>
<evidence type="ECO:0000313" key="2">
    <source>
        <dbReference type="Proteomes" id="UP001164776"/>
    </source>
</evidence>
<dbReference type="OrthoDB" id="587287at2759"/>